<evidence type="ECO:0000313" key="6">
    <source>
        <dbReference type="Proteomes" id="UP000683360"/>
    </source>
</evidence>
<keyword evidence="2" id="KW-0863">Zinc-finger</keyword>
<accession>A0A8S3PVI8</accession>
<reference evidence="5" key="1">
    <citation type="submission" date="2021-03" db="EMBL/GenBank/DDBJ databases">
        <authorList>
            <person name="Bekaert M."/>
        </authorList>
    </citation>
    <scope>NUCLEOTIDE SEQUENCE</scope>
</reference>
<evidence type="ECO:0000259" key="4">
    <source>
        <dbReference type="PROSITE" id="PS50119"/>
    </source>
</evidence>
<dbReference type="PANTHER" id="PTHR25462">
    <property type="entry name" value="BONUS, ISOFORM C-RELATED"/>
    <property type="match status" value="1"/>
</dbReference>
<evidence type="ECO:0000256" key="2">
    <source>
        <dbReference type="PROSITE-ProRule" id="PRU00024"/>
    </source>
</evidence>
<dbReference type="AlphaFoldDB" id="A0A8S3PVI8"/>
<dbReference type="Proteomes" id="UP000683360">
    <property type="component" value="Unassembled WGS sequence"/>
</dbReference>
<comment type="caution">
    <text evidence="5">The sequence shown here is derived from an EMBL/GenBank/DDBJ whole genome shotgun (WGS) entry which is preliminary data.</text>
</comment>
<dbReference type="GO" id="GO:0061630">
    <property type="term" value="F:ubiquitin protein ligase activity"/>
    <property type="evidence" value="ECO:0007669"/>
    <property type="project" value="TreeGrafter"/>
</dbReference>
<dbReference type="PANTHER" id="PTHR25462:SF299">
    <property type="entry name" value="E3 UBIQUITIN-PROTEIN LIGASE TRIM56"/>
    <property type="match status" value="1"/>
</dbReference>
<organism evidence="5 6">
    <name type="scientific">Mytilus edulis</name>
    <name type="common">Blue mussel</name>
    <dbReference type="NCBI Taxonomy" id="6550"/>
    <lineage>
        <taxon>Eukaryota</taxon>
        <taxon>Metazoa</taxon>
        <taxon>Spiralia</taxon>
        <taxon>Lophotrochozoa</taxon>
        <taxon>Mollusca</taxon>
        <taxon>Bivalvia</taxon>
        <taxon>Autobranchia</taxon>
        <taxon>Pteriomorphia</taxon>
        <taxon>Mytilida</taxon>
        <taxon>Mytiloidea</taxon>
        <taxon>Mytilidae</taxon>
        <taxon>Mytilinae</taxon>
        <taxon>Mytilus</taxon>
    </lineage>
</organism>
<dbReference type="InterPro" id="IPR011042">
    <property type="entry name" value="6-blade_b-propeller_TolB-like"/>
</dbReference>
<gene>
    <name evidence="5" type="ORF">MEDL_2512</name>
</gene>
<dbReference type="GO" id="GO:0045087">
    <property type="term" value="P:innate immune response"/>
    <property type="evidence" value="ECO:0007669"/>
    <property type="project" value="TreeGrafter"/>
</dbReference>
<dbReference type="Pfam" id="PF22586">
    <property type="entry name" value="ANCHR-like_BBOX"/>
    <property type="match status" value="1"/>
</dbReference>
<keyword evidence="6" id="KW-1185">Reference proteome</keyword>
<dbReference type="InterPro" id="IPR001258">
    <property type="entry name" value="NHL_repeat"/>
</dbReference>
<dbReference type="InterPro" id="IPR000315">
    <property type="entry name" value="Znf_B-box"/>
</dbReference>
<protein>
    <recommendedName>
        <fullName evidence="4">B box-type domain-containing protein</fullName>
    </recommendedName>
</protein>
<sequence length="590" mass="66938">MSFKSLLITRIRDVVTFYLEVMASSKPIPCGPCEEGKVYTKADIWCYNCDEGLCSTCLSHHKKSKGTRDHKTIDINYKPFFQAIKTECDKHDKQLHLYCPSHLIPCCDECISRNHSKCTGIKSLTSEVEKTNVEKSKESVERDIKSISRLFEKIINKTLSNIKTGEQQCESIKESIFKVRENMNKHLDRLEKKLCQEADTLYDHEKSTATSFVNEIEEKNTNLQAMQDHLQSVTTKTPKLQSFLRVHQIQQQLQTYQRYAEDIGNDDRADKFDIKMKQNDVVENIQSQLESLESLGELAVVKTETPLNRETNVRRNPQVESREQPKINNISMDIKTSTEMDIKKNISDMICLMDGRVIVAELYGNVNLLTSGGKLQKQLPISGGAYSVKQINHKAIAITYPLEKSIKIFNMENETVIKVITLEKKCYGLSFYNNSLAVGLSSNNSLVEGVNDNEIRIIDPEDNTQKSIKVQSTSPLWHLVYCNNRVIYSDYKGNAVHCVDGSGKHIWQYKQDLSGPRGLSTDTCGNIIVADYNSNRIILISKDGTNSKVLNSPEDGVEKPRCICFKHNESLVFLCDGHGKYLAKFGLSSE</sequence>
<dbReference type="PROSITE" id="PS51125">
    <property type="entry name" value="NHL"/>
    <property type="match status" value="1"/>
</dbReference>
<dbReference type="GO" id="GO:0005654">
    <property type="term" value="C:nucleoplasm"/>
    <property type="evidence" value="ECO:0007669"/>
    <property type="project" value="TreeGrafter"/>
</dbReference>
<dbReference type="EMBL" id="CAJPWZ010000151">
    <property type="protein sequence ID" value="CAG2186994.1"/>
    <property type="molecule type" value="Genomic_DNA"/>
</dbReference>
<dbReference type="SUPFAM" id="SSF101898">
    <property type="entry name" value="NHL repeat"/>
    <property type="match status" value="1"/>
</dbReference>
<dbReference type="PROSITE" id="PS50119">
    <property type="entry name" value="ZF_BBOX"/>
    <property type="match status" value="1"/>
</dbReference>
<proteinExistence type="predicted"/>
<dbReference type="Gene3D" id="3.30.160.60">
    <property type="entry name" value="Classic Zinc Finger"/>
    <property type="match status" value="1"/>
</dbReference>
<dbReference type="CDD" id="cd19776">
    <property type="entry name" value="Bbox2_TRIM25_C-IV"/>
    <property type="match status" value="1"/>
</dbReference>
<keyword evidence="2" id="KW-0862">Zinc</keyword>
<evidence type="ECO:0000256" key="3">
    <source>
        <dbReference type="PROSITE-ProRule" id="PRU00504"/>
    </source>
</evidence>
<keyword evidence="1" id="KW-0677">Repeat</keyword>
<name>A0A8S3PVI8_MYTED</name>
<keyword evidence="2" id="KW-0479">Metal-binding</keyword>
<dbReference type="OrthoDB" id="6046813at2759"/>
<evidence type="ECO:0000313" key="5">
    <source>
        <dbReference type="EMBL" id="CAG2186994.1"/>
    </source>
</evidence>
<feature type="domain" description="B box-type" evidence="4">
    <location>
        <begin position="25"/>
        <end position="75"/>
    </location>
</feature>
<dbReference type="Gene3D" id="2.120.10.30">
    <property type="entry name" value="TolB, C-terminal domain"/>
    <property type="match status" value="1"/>
</dbReference>
<feature type="repeat" description="NHL" evidence="3">
    <location>
        <begin position="512"/>
        <end position="543"/>
    </location>
</feature>
<dbReference type="GO" id="GO:0060340">
    <property type="term" value="P:positive regulation of type I interferon-mediated signaling pathway"/>
    <property type="evidence" value="ECO:0007669"/>
    <property type="project" value="TreeGrafter"/>
</dbReference>
<dbReference type="CDD" id="cd19757">
    <property type="entry name" value="Bbox1"/>
    <property type="match status" value="1"/>
</dbReference>
<dbReference type="GO" id="GO:0008270">
    <property type="term" value="F:zinc ion binding"/>
    <property type="evidence" value="ECO:0007669"/>
    <property type="project" value="UniProtKB-KW"/>
</dbReference>
<evidence type="ECO:0000256" key="1">
    <source>
        <dbReference type="ARBA" id="ARBA00022737"/>
    </source>
</evidence>
<dbReference type="InterPro" id="IPR047153">
    <property type="entry name" value="TRIM45/56/19-like"/>
</dbReference>